<keyword evidence="1" id="KW-0472">Membrane</keyword>
<proteinExistence type="predicted"/>
<sequence>MTTREIAIIIWGTIFFIILYYKKLVGLDLISSLAKSVLDILKSPISRWILLYNFFVAFGVYYYCEKYNFYMSNWYIKDYVYALLFVLFPLVLASKNNKINLIVKSKFKELLVLTGILTFITETYTFNIIIELVLTLFIGIMAVMIGISESQLEFKSVNKIFNIIFYFVIILIIFLSFRNFINNTRGAS</sequence>
<feature type="transmembrane region" description="Helical" evidence="1">
    <location>
        <begin position="45"/>
        <end position="63"/>
    </location>
</feature>
<evidence type="ECO:0000313" key="3">
    <source>
        <dbReference type="Proteomes" id="UP000003330"/>
    </source>
</evidence>
<protein>
    <submittedName>
        <fullName evidence="2">Uncharacterized protein</fullName>
    </submittedName>
</protein>
<evidence type="ECO:0000256" key="1">
    <source>
        <dbReference type="SAM" id="Phobius"/>
    </source>
</evidence>
<feature type="transmembrane region" description="Helical" evidence="1">
    <location>
        <begin position="6"/>
        <end position="24"/>
    </location>
</feature>
<name>G5JZM6_9STRE</name>
<feature type="transmembrane region" description="Helical" evidence="1">
    <location>
        <begin position="128"/>
        <end position="148"/>
    </location>
</feature>
<evidence type="ECO:0000313" key="2">
    <source>
        <dbReference type="EMBL" id="EHI70968.1"/>
    </source>
</evidence>
<dbReference type="EMBL" id="AEUX02000001">
    <property type="protein sequence ID" value="EHI70968.1"/>
    <property type="molecule type" value="Genomic_DNA"/>
</dbReference>
<dbReference type="RefSeq" id="WP_008087336.1">
    <property type="nucleotide sequence ID" value="NZ_AEUX02000001.1"/>
</dbReference>
<keyword evidence="3" id="KW-1185">Reference proteome</keyword>
<gene>
    <name evidence="2" type="ORF">STRIC_0739</name>
</gene>
<dbReference type="Proteomes" id="UP000003330">
    <property type="component" value="Unassembled WGS sequence"/>
</dbReference>
<keyword evidence="1" id="KW-1133">Transmembrane helix</keyword>
<reference evidence="2 3" key="1">
    <citation type="journal article" date="2014" name="Int. J. Syst. Evol. Microbiol.">
        <title>Phylogenomics and the dynamic genome evolution of the genus Streptococcus.</title>
        <authorList>
            <consortium name="The Broad Institute Genome Sequencing Platform"/>
            <person name="Richards V.P."/>
            <person name="Palmer S.R."/>
            <person name="Pavinski Bitar P.D."/>
            <person name="Qin X."/>
            <person name="Weinstock G.M."/>
            <person name="Highlander S.K."/>
            <person name="Town C.D."/>
            <person name="Burne R.A."/>
            <person name="Stanhope M.J."/>
        </authorList>
    </citation>
    <scope>NUCLEOTIDE SEQUENCE [LARGE SCALE GENOMIC DNA]</scope>
    <source>
        <strain evidence="2 3">707-05</strain>
    </source>
</reference>
<keyword evidence="1" id="KW-0812">Transmembrane</keyword>
<feature type="transmembrane region" description="Helical" evidence="1">
    <location>
        <begin position="160"/>
        <end position="181"/>
    </location>
</feature>
<dbReference type="STRING" id="764299.STRIC_0739"/>
<organism evidence="2 3">
    <name type="scientific">Streptococcus ictaluri 707-05</name>
    <dbReference type="NCBI Taxonomy" id="764299"/>
    <lineage>
        <taxon>Bacteria</taxon>
        <taxon>Bacillati</taxon>
        <taxon>Bacillota</taxon>
        <taxon>Bacilli</taxon>
        <taxon>Lactobacillales</taxon>
        <taxon>Streptococcaceae</taxon>
        <taxon>Streptococcus</taxon>
    </lineage>
</organism>
<comment type="caution">
    <text evidence="2">The sequence shown here is derived from an EMBL/GenBank/DDBJ whole genome shotgun (WGS) entry which is preliminary data.</text>
</comment>
<accession>G5JZM6</accession>
<dbReference type="AlphaFoldDB" id="G5JZM6"/>